<dbReference type="PIRSF" id="PIRSF006076">
    <property type="entry name" value="OM_assembly_OMP85"/>
    <property type="match status" value="1"/>
</dbReference>
<comment type="subcellular location">
    <subcellularLocation>
        <location evidence="8">Cell outer membrane</location>
    </subcellularLocation>
    <subcellularLocation>
        <location evidence="1">Membrane</location>
    </subcellularLocation>
</comment>
<evidence type="ECO:0000259" key="11">
    <source>
        <dbReference type="PROSITE" id="PS51779"/>
    </source>
</evidence>
<evidence type="ECO:0000256" key="5">
    <source>
        <dbReference type="ARBA" id="ARBA00022737"/>
    </source>
</evidence>
<evidence type="ECO:0000256" key="9">
    <source>
        <dbReference type="NCBIfam" id="TIGR03303"/>
    </source>
</evidence>
<evidence type="ECO:0000256" key="3">
    <source>
        <dbReference type="ARBA" id="ARBA00022692"/>
    </source>
</evidence>
<keyword evidence="5 8" id="KW-0677">Repeat</keyword>
<evidence type="ECO:0000256" key="7">
    <source>
        <dbReference type="ARBA" id="ARBA00023237"/>
    </source>
</evidence>
<dbReference type="NCBIfam" id="TIGR03303">
    <property type="entry name" value="OM_YaeT"/>
    <property type="match status" value="1"/>
</dbReference>
<feature type="transmembrane region" description="Helical" evidence="10">
    <location>
        <begin position="20"/>
        <end position="39"/>
    </location>
</feature>
<dbReference type="InterPro" id="IPR023707">
    <property type="entry name" value="OM_assembly_BamA"/>
</dbReference>
<accession>A0ABQ0AMV1</accession>
<evidence type="ECO:0000256" key="2">
    <source>
        <dbReference type="ARBA" id="ARBA00022452"/>
    </source>
</evidence>
<reference evidence="12 13" key="1">
    <citation type="submission" date="2024-04" db="EMBL/GenBank/DDBJ databases">
        <title>Draft genome sequence of Pseudophaeobacter arcticus NBRC 116598.</title>
        <authorList>
            <person name="Miyakawa T."/>
            <person name="Kusuya Y."/>
            <person name="Miura T."/>
        </authorList>
    </citation>
    <scope>NUCLEOTIDE SEQUENCE [LARGE SCALE GENOMIC DNA]</scope>
    <source>
        <strain evidence="12 13">SU-CL00105</strain>
    </source>
</reference>
<dbReference type="EMBL" id="BAABWU010000009">
    <property type="protein sequence ID" value="GAA6197153.1"/>
    <property type="molecule type" value="Genomic_DNA"/>
</dbReference>
<feature type="domain" description="POTRA" evidence="11">
    <location>
        <begin position="116"/>
        <end position="193"/>
    </location>
</feature>
<proteinExistence type="inferred from homology"/>
<dbReference type="InterPro" id="IPR000184">
    <property type="entry name" value="Bac_surfAg_D15"/>
</dbReference>
<keyword evidence="4 8" id="KW-0732">Signal</keyword>
<keyword evidence="13" id="KW-1185">Reference proteome</keyword>
<feature type="domain" description="POTRA" evidence="11">
    <location>
        <begin position="48"/>
        <end position="115"/>
    </location>
</feature>
<comment type="function">
    <text evidence="8">Part of the outer membrane protein assembly complex, which is involved in assembly and insertion of beta-barrel proteins into the outer membrane.</text>
</comment>
<keyword evidence="3 8" id="KW-0812">Transmembrane</keyword>
<dbReference type="InterPro" id="IPR039910">
    <property type="entry name" value="D15-like"/>
</dbReference>
<keyword evidence="2 8" id="KW-1134">Transmembrane beta strand</keyword>
<evidence type="ECO:0000313" key="12">
    <source>
        <dbReference type="EMBL" id="GAA6197153.1"/>
    </source>
</evidence>
<evidence type="ECO:0000256" key="10">
    <source>
        <dbReference type="SAM" id="Phobius"/>
    </source>
</evidence>
<keyword evidence="10" id="KW-1133">Transmembrane helix</keyword>
<evidence type="ECO:0000256" key="4">
    <source>
        <dbReference type="ARBA" id="ARBA00022729"/>
    </source>
</evidence>
<dbReference type="Pfam" id="PF01103">
    <property type="entry name" value="Omp85"/>
    <property type="match status" value="1"/>
</dbReference>
<evidence type="ECO:0000256" key="1">
    <source>
        <dbReference type="ARBA" id="ARBA00004370"/>
    </source>
</evidence>
<comment type="caution">
    <text evidence="12">The sequence shown here is derived from an EMBL/GenBank/DDBJ whole genome shotgun (WGS) entry which is preliminary data.</text>
</comment>
<dbReference type="InterPro" id="IPR010827">
    <property type="entry name" value="BamA/TamA_POTRA"/>
</dbReference>
<dbReference type="InterPro" id="IPR034746">
    <property type="entry name" value="POTRA"/>
</dbReference>
<dbReference type="PROSITE" id="PS51779">
    <property type="entry name" value="POTRA"/>
    <property type="match status" value="3"/>
</dbReference>
<sequence>MVWGKNVGISCGKRVKRTNILYRGVSVIALTVTFGLGLSPNFAEAQNYRFNQVQVEGNQRIQTSTIVAYTGIERGKTVSAGKLNDAYQNIVDSGVFESVELVPRGNTLVIKVTEFPTINKINFEGNRRIKDENLSEVIESSPRRVFNPAVAEQDAAAIAEAYGVQGRLASRVTPRIIRRSENRVDLVFEISEGDTTEVERVSFLGNQVYSDRRLRRVLETKQAGFLRAFINKDTLIEDRIDFDKQILRDFYLSRGYVDFRVNSANAEVTRERDAVFLVVDVSEGQQFSFGDITVSSEVSEADADVFRKALKSKPGITYSPTVVETEIERMENLALRLGIDFLRIEPRVTRNDRDLTLDVEYVLTRGPRVFVERIDIEGNTTTLDRVIRQKFRTVEGDPFNPREIRRTAERIRALGFFSESDVDVREGSSPSQVVLDVNVAEQPTGSLNLGGSYSVTDGFGVAVGVSENNFLGRGQRLSLSVKTATEADEYVLGFVEPHLLGRDLRFSFDLGVSESDSSFSEYDTKRAFLSPALFFKLSESSALRVSYTWNSAEMIARSDITYPGGTYPSAAPTIVNEIAQGERTNSVFGLKYSFDSRLNGLDPNAGFLFEVGADYAGLGGDNEFLKTSTKFVAQKTILNEEVTLRATLETGALHWMGNNNSRSLDRYVLSPSIMRGFEPGGIGPRDRSARPDGTTYDDFLGGNMFAVARFDAEFPLGLPDELGLRGALFYDVGNLWGLNDVDTSGSTNIVGRDGSFRHVVGFSVLWTTGLGPLRFNFSKALKKEDFDQEQSFDLTLQARF</sequence>
<comment type="subunit">
    <text evidence="8">Part of the Bam complex.</text>
</comment>
<organism evidence="12 13">
    <name type="scientific">Pseudophaeobacter arcticus</name>
    <dbReference type="NCBI Taxonomy" id="385492"/>
    <lineage>
        <taxon>Bacteria</taxon>
        <taxon>Pseudomonadati</taxon>
        <taxon>Pseudomonadota</taxon>
        <taxon>Alphaproteobacteria</taxon>
        <taxon>Rhodobacterales</taxon>
        <taxon>Paracoccaceae</taxon>
        <taxon>Pseudophaeobacter</taxon>
    </lineage>
</organism>
<evidence type="ECO:0000256" key="6">
    <source>
        <dbReference type="ARBA" id="ARBA00023136"/>
    </source>
</evidence>
<feature type="domain" description="POTRA" evidence="11">
    <location>
        <begin position="369"/>
        <end position="442"/>
    </location>
</feature>
<dbReference type="PANTHER" id="PTHR12815">
    <property type="entry name" value="SORTING AND ASSEMBLY MACHINERY SAMM50 PROTEIN FAMILY MEMBER"/>
    <property type="match status" value="1"/>
</dbReference>
<keyword evidence="6 8" id="KW-0472">Membrane</keyword>
<dbReference type="RefSeq" id="WP_353400699.1">
    <property type="nucleotide sequence ID" value="NZ_BAABWU010000009.1"/>
</dbReference>
<dbReference type="HAMAP" id="MF_01430">
    <property type="entry name" value="OM_assembly_BamA"/>
    <property type="match status" value="1"/>
</dbReference>
<dbReference type="Gene3D" id="2.40.160.50">
    <property type="entry name" value="membrane protein fhac: a member of the omp85/tpsb transporter family"/>
    <property type="match status" value="1"/>
</dbReference>
<dbReference type="PANTHER" id="PTHR12815:SF23">
    <property type="entry name" value="OUTER MEMBRANE PROTEIN ASSEMBLY FACTOR BAMA"/>
    <property type="match status" value="1"/>
</dbReference>
<name>A0ABQ0AMV1_9RHOB</name>
<comment type="similarity">
    <text evidence="8">Belongs to the BamA family.</text>
</comment>
<protein>
    <recommendedName>
        <fullName evidence="8 9">Outer membrane protein assembly factor BamA</fullName>
    </recommendedName>
</protein>
<keyword evidence="7 8" id="KW-0998">Cell outer membrane</keyword>
<evidence type="ECO:0000256" key="8">
    <source>
        <dbReference type="HAMAP-Rule" id="MF_01430"/>
    </source>
</evidence>
<dbReference type="Gene3D" id="3.10.20.310">
    <property type="entry name" value="membrane protein fhac"/>
    <property type="match status" value="5"/>
</dbReference>
<gene>
    <name evidence="8 12" type="primary">bamA</name>
    <name evidence="12" type="ORF">NBRC116598_25970</name>
</gene>
<dbReference type="Pfam" id="PF07244">
    <property type="entry name" value="POTRA"/>
    <property type="match status" value="5"/>
</dbReference>
<evidence type="ECO:0000313" key="13">
    <source>
        <dbReference type="Proteomes" id="UP001441944"/>
    </source>
</evidence>
<dbReference type="Proteomes" id="UP001441944">
    <property type="component" value="Unassembled WGS sequence"/>
</dbReference>